<evidence type="ECO:0000313" key="7">
    <source>
        <dbReference type="EMBL" id="BCL61060.1"/>
    </source>
</evidence>
<name>A0A8D5FI06_9BACT</name>
<evidence type="ECO:0000256" key="2">
    <source>
        <dbReference type="ARBA" id="ARBA00022630"/>
    </source>
</evidence>
<keyword evidence="5" id="KW-0676">Redox-active center</keyword>
<dbReference type="PANTHER" id="PTHR43429">
    <property type="entry name" value="PYRIDINE NUCLEOTIDE-DISULFIDE OXIDOREDUCTASE DOMAIN-CONTAINING"/>
    <property type="match status" value="1"/>
</dbReference>
<keyword evidence="4" id="KW-0560">Oxidoreductase</keyword>
<dbReference type="InterPro" id="IPR050260">
    <property type="entry name" value="FAD-bd_OxRdtase"/>
</dbReference>
<evidence type="ECO:0000256" key="5">
    <source>
        <dbReference type="ARBA" id="ARBA00023284"/>
    </source>
</evidence>
<keyword evidence="2" id="KW-0285">Flavoprotein</keyword>
<evidence type="ECO:0000256" key="4">
    <source>
        <dbReference type="ARBA" id="ARBA00023002"/>
    </source>
</evidence>
<evidence type="ECO:0000259" key="6">
    <source>
        <dbReference type="Pfam" id="PF07992"/>
    </source>
</evidence>
<keyword evidence="8" id="KW-1185">Reference proteome</keyword>
<sequence length="275" mass="29389">MSKKVIIVGAVALGPKVACRLRRLDPDAQILLIDRDDLISYGGCGIPYYVGGDVNDIEDLYKTTSHAIRDREFFRNCKGIEVMTRTEVVEIDRKSRVVIVNHLDSGKTEELSYDKLVLATGASPVRPPIPGVDLPRVFTVADLHDAEEIKTLMAAGKVGKAVVIGAGAIGLEISEALTDLWGIETTLIEMEDQVLPTLLGKCIARVTGKELETKGVKLLLNERVLEINSDPETGGCLVRTSANTMSVDIVVLAAGVRPNSLLAAKAGISVGMSGG</sequence>
<dbReference type="EMBL" id="AP024086">
    <property type="protein sequence ID" value="BCL61060.1"/>
    <property type="molecule type" value="Genomic_DNA"/>
</dbReference>
<keyword evidence="3" id="KW-0274">FAD</keyword>
<evidence type="ECO:0000256" key="3">
    <source>
        <dbReference type="ARBA" id="ARBA00022827"/>
    </source>
</evidence>
<organism evidence="7 8">
    <name type="scientific">Desulfomarina profundi</name>
    <dbReference type="NCBI Taxonomy" id="2772557"/>
    <lineage>
        <taxon>Bacteria</taxon>
        <taxon>Pseudomonadati</taxon>
        <taxon>Thermodesulfobacteriota</taxon>
        <taxon>Desulfobulbia</taxon>
        <taxon>Desulfobulbales</taxon>
        <taxon>Desulfobulbaceae</taxon>
        <taxon>Desulfomarina</taxon>
    </lineage>
</organism>
<reference evidence="7" key="1">
    <citation type="submission" date="2020-09" db="EMBL/GenBank/DDBJ databases">
        <title>Desulfogranum mesoprofundum gen. nov., sp. nov., a novel mesophilic, sulfate-reducing chemolithoautotroph isolated from a deep-sea hydrothermal vent chimney in the Suiyo Seamount.</title>
        <authorList>
            <person name="Hashimoto Y."/>
            <person name="Nakagawa S."/>
        </authorList>
    </citation>
    <scope>NUCLEOTIDE SEQUENCE</scope>
    <source>
        <strain evidence="7">KT2</strain>
    </source>
</reference>
<dbReference type="Proteomes" id="UP000826725">
    <property type="component" value="Chromosome"/>
</dbReference>
<dbReference type="RefSeq" id="WP_329955695.1">
    <property type="nucleotide sequence ID" value="NZ_AP024086.1"/>
</dbReference>
<proteinExistence type="predicted"/>
<evidence type="ECO:0000256" key="1">
    <source>
        <dbReference type="ARBA" id="ARBA00001974"/>
    </source>
</evidence>
<comment type="cofactor">
    <cofactor evidence="1">
        <name>FAD</name>
        <dbReference type="ChEBI" id="CHEBI:57692"/>
    </cofactor>
</comment>
<dbReference type="Pfam" id="PF07992">
    <property type="entry name" value="Pyr_redox_2"/>
    <property type="match status" value="1"/>
</dbReference>
<gene>
    <name evidence="7" type="ORF">DGMP_17530</name>
</gene>
<dbReference type="AlphaFoldDB" id="A0A8D5FI06"/>
<dbReference type="InterPro" id="IPR023753">
    <property type="entry name" value="FAD/NAD-binding_dom"/>
</dbReference>
<evidence type="ECO:0000313" key="8">
    <source>
        <dbReference type="Proteomes" id="UP000826725"/>
    </source>
</evidence>
<dbReference type="PANTHER" id="PTHR43429:SF1">
    <property type="entry name" value="NAD(P)H SULFUR OXIDOREDUCTASE (COA-DEPENDENT)"/>
    <property type="match status" value="1"/>
</dbReference>
<accession>A0A8D5FI06</accession>
<dbReference type="GO" id="GO:0016491">
    <property type="term" value="F:oxidoreductase activity"/>
    <property type="evidence" value="ECO:0007669"/>
    <property type="project" value="UniProtKB-KW"/>
</dbReference>
<dbReference type="KEGG" id="dbk:DGMP_17530"/>
<protein>
    <recommendedName>
        <fullName evidence="6">FAD/NAD(P)-binding domain-containing protein</fullName>
    </recommendedName>
</protein>
<feature type="domain" description="FAD/NAD(P)-binding" evidence="6">
    <location>
        <begin position="3"/>
        <end position="272"/>
    </location>
</feature>